<reference evidence="2 3" key="1">
    <citation type="submission" date="2020-09" db="EMBL/GenBank/DDBJ databases">
        <title>Isolation and identification of active actinomycetes.</title>
        <authorList>
            <person name="Li X."/>
        </authorList>
    </citation>
    <scope>NUCLEOTIDE SEQUENCE [LARGE SCALE GENOMIC DNA]</scope>
    <source>
        <strain evidence="2 3">NEAU-LLC</strain>
    </source>
</reference>
<evidence type="ECO:0000313" key="3">
    <source>
        <dbReference type="Proteomes" id="UP000598426"/>
    </source>
</evidence>
<accession>A0ABR8NVB5</accession>
<gene>
    <name evidence="2" type="ORF">IF188_17815</name>
</gene>
<dbReference type="Gene3D" id="1.10.10.10">
    <property type="entry name" value="Winged helix-like DNA-binding domain superfamily/Winged helix DNA-binding domain"/>
    <property type="match status" value="1"/>
</dbReference>
<keyword evidence="2" id="KW-0238">DNA-binding</keyword>
<sequence length="145" mass="15714">MTVLLTNGTVFVDDDLRAQAADLVARAHEQGAHRLALVRDGDAEAALSPDLSELLIQVLTGLARGPVSVSALPEELTTTVAAELIGVSRPTLMKMVRDGVLPAHQVGSHTRLRTEDVLALRKTRARERREAFEALLRLDEQFGAD</sequence>
<comment type="caution">
    <text evidence="2">The sequence shown here is derived from an EMBL/GenBank/DDBJ whole genome shotgun (WGS) entry which is preliminary data.</text>
</comment>
<dbReference type="NCBIfam" id="TIGR01764">
    <property type="entry name" value="excise"/>
    <property type="match status" value="1"/>
</dbReference>
<feature type="domain" description="Helix-turn-helix" evidence="1">
    <location>
        <begin position="76"/>
        <end position="122"/>
    </location>
</feature>
<keyword evidence="3" id="KW-1185">Reference proteome</keyword>
<dbReference type="InterPro" id="IPR036388">
    <property type="entry name" value="WH-like_DNA-bd_sf"/>
</dbReference>
<protein>
    <submittedName>
        <fullName evidence="2">Excisionase family DNA-binding protein</fullName>
    </submittedName>
</protein>
<dbReference type="EMBL" id="JACXZS010000014">
    <property type="protein sequence ID" value="MBD3943551.1"/>
    <property type="molecule type" value="Genomic_DNA"/>
</dbReference>
<evidence type="ECO:0000259" key="1">
    <source>
        <dbReference type="Pfam" id="PF12728"/>
    </source>
</evidence>
<name>A0ABR8NVB5_9MICO</name>
<dbReference type="InterPro" id="IPR041657">
    <property type="entry name" value="HTH_17"/>
</dbReference>
<dbReference type="RefSeq" id="WP_191173155.1">
    <property type="nucleotide sequence ID" value="NZ_JACXZS010000014.1"/>
</dbReference>
<dbReference type="Pfam" id="PF12728">
    <property type="entry name" value="HTH_17"/>
    <property type="match status" value="1"/>
</dbReference>
<dbReference type="InterPro" id="IPR010093">
    <property type="entry name" value="SinI_DNA-bd"/>
</dbReference>
<dbReference type="Proteomes" id="UP000598426">
    <property type="component" value="Unassembled WGS sequence"/>
</dbReference>
<dbReference type="InterPro" id="IPR009061">
    <property type="entry name" value="DNA-bd_dom_put_sf"/>
</dbReference>
<organism evidence="2 3">
    <name type="scientific">Microbacterium helvum</name>
    <dbReference type="NCBI Taxonomy" id="2773713"/>
    <lineage>
        <taxon>Bacteria</taxon>
        <taxon>Bacillati</taxon>
        <taxon>Actinomycetota</taxon>
        <taxon>Actinomycetes</taxon>
        <taxon>Micrococcales</taxon>
        <taxon>Microbacteriaceae</taxon>
        <taxon>Microbacterium</taxon>
    </lineage>
</organism>
<proteinExistence type="predicted"/>
<dbReference type="GO" id="GO:0003677">
    <property type="term" value="F:DNA binding"/>
    <property type="evidence" value="ECO:0007669"/>
    <property type="project" value="UniProtKB-KW"/>
</dbReference>
<evidence type="ECO:0000313" key="2">
    <source>
        <dbReference type="EMBL" id="MBD3943551.1"/>
    </source>
</evidence>
<dbReference type="SUPFAM" id="SSF46955">
    <property type="entry name" value="Putative DNA-binding domain"/>
    <property type="match status" value="1"/>
</dbReference>